<comment type="caution">
    <text evidence="1">The sequence shown here is derived from an EMBL/GenBank/DDBJ whole genome shotgun (WGS) entry which is preliminary data.</text>
</comment>
<dbReference type="EMBL" id="CM040469">
    <property type="protein sequence ID" value="MCI4387339.1"/>
    <property type="molecule type" value="Genomic_DNA"/>
</dbReference>
<sequence length="120" mass="12879">MSLLVSDAHVVLRRASLFSADWLPSPRLVSPRSGSWVLLDSDSDDDDEGLEDLSDMSGGDDDDDDDASDGEDDSDGSEEAEEKASGSKSKAPKQVSSVKLQELAEGDEDMVEDLELSDQD</sequence>
<dbReference type="Proteomes" id="UP000829447">
    <property type="component" value="Linkage Group LG16"/>
</dbReference>
<organism evidence="1 2">
    <name type="scientific">Pangasianodon gigas</name>
    <name type="common">Mekong giant catfish</name>
    <name type="synonym">Pangasius gigas</name>
    <dbReference type="NCBI Taxonomy" id="30993"/>
    <lineage>
        <taxon>Eukaryota</taxon>
        <taxon>Metazoa</taxon>
        <taxon>Chordata</taxon>
        <taxon>Craniata</taxon>
        <taxon>Vertebrata</taxon>
        <taxon>Euteleostomi</taxon>
        <taxon>Actinopterygii</taxon>
        <taxon>Neopterygii</taxon>
        <taxon>Teleostei</taxon>
        <taxon>Ostariophysi</taxon>
        <taxon>Siluriformes</taxon>
        <taxon>Pangasiidae</taxon>
        <taxon>Pangasianodon</taxon>
    </lineage>
</organism>
<evidence type="ECO:0000313" key="1">
    <source>
        <dbReference type="EMBL" id="MCI4387339.1"/>
    </source>
</evidence>
<gene>
    <name evidence="1" type="ORF">PGIGA_G00073000</name>
</gene>
<name>A0ACC5X7P4_PANGG</name>
<accession>A0ACC5X7P4</accession>
<reference evidence="1 2" key="1">
    <citation type="journal article" date="2022" name="bioRxiv">
        <title>An ancient truncated duplication of the anti-Mullerian hormone receptor type 2 gene is a potential conserved master sex determinant in the Pangasiidae catfish family.</title>
        <authorList>
            <person name="Wen M."/>
            <person name="Pan Q."/>
            <person name="Jouanno E."/>
            <person name="Montfort J."/>
            <person name="Zahm M."/>
            <person name="Cabau C."/>
            <person name="Klopp C."/>
            <person name="Iampietro C."/>
            <person name="Roques C."/>
            <person name="Bouchez O."/>
            <person name="Castinel A."/>
            <person name="Donnadieu C."/>
            <person name="Parrinello H."/>
            <person name="Poncet C."/>
            <person name="Belmonte E."/>
            <person name="Gautier V."/>
            <person name="Avarre J.-C."/>
            <person name="Dugue R."/>
            <person name="Gustiano R."/>
            <person name="Ha T.T.T."/>
            <person name="Campet M."/>
            <person name="Sriphairoj K."/>
            <person name="Ribolli J."/>
            <person name="de Almeida F.L."/>
            <person name="Desvignes T."/>
            <person name="Postlethwait J.H."/>
            <person name="Bucao C.F."/>
            <person name="Robinson-Rechavi M."/>
            <person name="Bobe J."/>
            <person name="Herpin A."/>
            <person name="Guiguen Y."/>
        </authorList>
    </citation>
    <scope>NUCLEOTIDE SEQUENCE [LARGE SCALE GENOMIC DNA]</scope>
    <source>
        <strain evidence="1">YG-Dec2019</strain>
    </source>
</reference>
<proteinExistence type="predicted"/>
<evidence type="ECO:0000313" key="2">
    <source>
        <dbReference type="Proteomes" id="UP000829447"/>
    </source>
</evidence>
<protein>
    <submittedName>
        <fullName evidence="1">Uncharacterized protein</fullName>
    </submittedName>
</protein>
<keyword evidence="2" id="KW-1185">Reference proteome</keyword>